<feature type="signal peptide" evidence="1">
    <location>
        <begin position="1"/>
        <end position="20"/>
    </location>
</feature>
<evidence type="ECO:0008006" key="4">
    <source>
        <dbReference type="Google" id="ProtNLM"/>
    </source>
</evidence>
<reference evidence="3" key="1">
    <citation type="journal article" date="2019" name="Int. J. Syst. Evol. Microbiol.">
        <title>The Global Catalogue of Microorganisms (GCM) 10K type strain sequencing project: providing services to taxonomists for standard genome sequencing and annotation.</title>
        <authorList>
            <consortium name="The Broad Institute Genomics Platform"/>
            <consortium name="The Broad Institute Genome Sequencing Center for Infectious Disease"/>
            <person name="Wu L."/>
            <person name="Ma J."/>
        </authorList>
    </citation>
    <scope>NUCLEOTIDE SEQUENCE [LARGE SCALE GENOMIC DNA]</scope>
    <source>
        <strain evidence="3">KCTC 42107</strain>
    </source>
</reference>
<proteinExistence type="predicted"/>
<evidence type="ECO:0000313" key="2">
    <source>
        <dbReference type="EMBL" id="MFD2601139.1"/>
    </source>
</evidence>
<gene>
    <name evidence="2" type="ORF">ACFSR3_03650</name>
</gene>
<dbReference type="Proteomes" id="UP001597480">
    <property type="component" value="Unassembled WGS sequence"/>
</dbReference>
<protein>
    <recommendedName>
        <fullName evidence="4">Lipocalin-like domain-containing protein</fullName>
    </recommendedName>
</protein>
<comment type="caution">
    <text evidence="2">The sequence shown here is derived from an EMBL/GenBank/DDBJ whole genome shotgun (WGS) entry which is preliminary data.</text>
</comment>
<name>A0ABW5NSV0_9FLAO</name>
<keyword evidence="3" id="KW-1185">Reference proteome</keyword>
<organism evidence="2 3">
    <name type="scientific">Flavobacterium suzhouense</name>
    <dbReference type="NCBI Taxonomy" id="1529638"/>
    <lineage>
        <taxon>Bacteria</taxon>
        <taxon>Pseudomonadati</taxon>
        <taxon>Bacteroidota</taxon>
        <taxon>Flavobacteriia</taxon>
        <taxon>Flavobacteriales</taxon>
        <taxon>Flavobacteriaceae</taxon>
        <taxon>Flavobacterium</taxon>
    </lineage>
</organism>
<dbReference type="PROSITE" id="PS51257">
    <property type="entry name" value="PROKAR_LIPOPROTEIN"/>
    <property type="match status" value="1"/>
</dbReference>
<evidence type="ECO:0000313" key="3">
    <source>
        <dbReference type="Proteomes" id="UP001597480"/>
    </source>
</evidence>
<dbReference type="RefSeq" id="WP_379819767.1">
    <property type="nucleotide sequence ID" value="NZ_JBHUMD010000005.1"/>
</dbReference>
<dbReference type="EMBL" id="JBHUMD010000005">
    <property type="protein sequence ID" value="MFD2601139.1"/>
    <property type="molecule type" value="Genomic_DNA"/>
</dbReference>
<evidence type="ECO:0000256" key="1">
    <source>
        <dbReference type="SAM" id="SignalP"/>
    </source>
</evidence>
<keyword evidence="1" id="KW-0732">Signal</keyword>
<sequence>MKKINLFVACLAFMGLTACSDDDGKYNVNGNANAVANNLKSGTWRITLFQEDGNDETGNFEGYNFTFGENGVLTATNGTNTYTGAWSVYDDDNSDDDSTDDSFDSDIDIDITFTEPLEFVDLTDDWDIATRTGTEIKLVDVSGGDGGVDYLTFQKN</sequence>
<accession>A0ABW5NSV0</accession>
<feature type="chain" id="PRO_5046480276" description="Lipocalin-like domain-containing protein" evidence="1">
    <location>
        <begin position="21"/>
        <end position="156"/>
    </location>
</feature>